<dbReference type="NCBIfam" id="TIGR04500">
    <property type="entry name" value="PpiC_rel_mature"/>
    <property type="match status" value="1"/>
</dbReference>
<dbReference type="EMBL" id="JACHMV010000001">
    <property type="protein sequence ID" value="MBB4778530.1"/>
    <property type="molecule type" value="Genomic_DNA"/>
</dbReference>
<proteinExistence type="predicted"/>
<evidence type="ECO:0000313" key="4">
    <source>
        <dbReference type="Proteomes" id="UP001501427"/>
    </source>
</evidence>
<evidence type="ECO:0000313" key="1">
    <source>
        <dbReference type="EMBL" id="GAA0550989.1"/>
    </source>
</evidence>
<gene>
    <name evidence="2" type="ORF">F4557_006948</name>
    <name evidence="1" type="ORF">GCM10009546_11310</name>
</gene>
<dbReference type="Proteomes" id="UP000549343">
    <property type="component" value="Unassembled WGS sequence"/>
</dbReference>
<dbReference type="EMBL" id="BAAAHD010000008">
    <property type="protein sequence ID" value="GAA0550989.1"/>
    <property type="molecule type" value="Genomic_DNA"/>
</dbReference>
<reference evidence="1" key="1">
    <citation type="journal article" date="2014" name="Int. J. Syst. Evol. Microbiol.">
        <title>Complete genome of a new Firmicutes species belonging to the dominant human colonic microbiota ('Ruminococcus bicirculans') reveals two chromosomes and a selective capacity to utilize plant glucans.</title>
        <authorList>
            <consortium name="NISC Comparative Sequencing Program"/>
            <person name="Wegmann U."/>
            <person name="Louis P."/>
            <person name="Goesmann A."/>
            <person name="Henrissat B."/>
            <person name="Duncan S.H."/>
            <person name="Flint H.J."/>
        </authorList>
    </citation>
    <scope>NUCLEOTIDE SEQUENCE</scope>
    <source>
        <strain evidence="1">JCM 10667</strain>
    </source>
</reference>
<protein>
    <submittedName>
        <fullName evidence="2">Putative peptide maturation system protein</fullName>
    </submittedName>
</protein>
<sequence>MTTRSASTAVAEAAAEAGVDAEFGADLVSAVALLRRLPRHRDQVGDARRMVADWSSAHPRRRPELVVDSPPGDLRVGYDLVLAHPEGGSVALTGQTEDGVPWSIEYSTHFAANRLLSVNERSLSVPSALFTIRALNRRDPTLHRQLVDYCLLWDQVFDEDEAATAQELAAAADTFRRGRGLHSRAATLEWLADVGLSERAFATHIEFVARIERFRRNFKAEHAAGHLRAHLADFDRVDAVWVRAADSKALDDFAAARTPADLLTCPGRRTGDTRQVGEVQLTMDRRWALDLPAPLRSLAAGELAGPVPEAGQVILGGVRGREAATEADPAALARAGEAALTEWLAEQRAKAEIRWHWL</sequence>
<name>A0A7W7IKA8_9ACTN</name>
<evidence type="ECO:0000313" key="3">
    <source>
        <dbReference type="Proteomes" id="UP000549343"/>
    </source>
</evidence>
<reference evidence="1" key="4">
    <citation type="submission" date="2023-12" db="EMBL/GenBank/DDBJ databases">
        <authorList>
            <person name="Sun Q."/>
            <person name="Inoue M."/>
        </authorList>
    </citation>
    <scope>NUCLEOTIDE SEQUENCE</scope>
    <source>
        <strain evidence="1">JCM 10667</strain>
    </source>
</reference>
<evidence type="ECO:0000313" key="2">
    <source>
        <dbReference type="EMBL" id="MBB4778530.1"/>
    </source>
</evidence>
<dbReference type="RefSeq" id="WP_184889597.1">
    <property type="nucleotide sequence ID" value="NZ_BAAAHD010000008.1"/>
</dbReference>
<reference evidence="4" key="2">
    <citation type="journal article" date="2019" name="Int. J. Syst. Evol. Microbiol.">
        <title>The Global Catalogue of Microorganisms (GCM) 10K type strain sequencing project: providing services to taxonomists for standard genome sequencing and annotation.</title>
        <authorList>
            <consortium name="The Broad Institute Genomics Platform"/>
            <consortium name="The Broad Institute Genome Sequencing Center for Infectious Disease"/>
            <person name="Wu L."/>
            <person name="Ma J."/>
        </authorList>
    </citation>
    <scope>NUCLEOTIDE SEQUENCE [LARGE SCALE GENOMIC DNA]</scope>
    <source>
        <strain evidence="4">JCM 10667</strain>
    </source>
</reference>
<dbReference type="Proteomes" id="UP001501427">
    <property type="component" value="Unassembled WGS sequence"/>
</dbReference>
<accession>A0A7W7IKA8</accession>
<organism evidence="2 3">
    <name type="scientific">Actinomadura livida</name>
    <dbReference type="NCBI Taxonomy" id="79909"/>
    <lineage>
        <taxon>Bacteria</taxon>
        <taxon>Bacillati</taxon>
        <taxon>Actinomycetota</taxon>
        <taxon>Actinomycetes</taxon>
        <taxon>Streptosporangiales</taxon>
        <taxon>Thermomonosporaceae</taxon>
        <taxon>Actinomadura</taxon>
    </lineage>
</organism>
<comment type="caution">
    <text evidence="2">The sequence shown here is derived from an EMBL/GenBank/DDBJ whole genome shotgun (WGS) entry which is preliminary data.</text>
</comment>
<reference evidence="2 3" key="3">
    <citation type="submission" date="2020-08" db="EMBL/GenBank/DDBJ databases">
        <title>Sequencing the genomes of 1000 actinobacteria strains.</title>
        <authorList>
            <person name="Klenk H.-P."/>
        </authorList>
    </citation>
    <scope>NUCLEOTIDE SEQUENCE [LARGE SCALE GENOMIC DNA]</scope>
    <source>
        <strain evidence="2 3">DSM 44772</strain>
    </source>
</reference>
<keyword evidence="4" id="KW-1185">Reference proteome</keyword>
<dbReference type="InterPro" id="IPR030985">
    <property type="entry name" value="PpiC-rel_mature"/>
</dbReference>
<dbReference type="AlphaFoldDB" id="A0A7W7IKA8"/>